<comment type="subcellular location">
    <subcellularLocation>
        <location evidence="1">Endomembrane system</location>
        <topology evidence="1">Multi-pass membrane protein</topology>
    </subcellularLocation>
</comment>
<comment type="caution">
    <text evidence="11">The sequence shown here is derived from an EMBL/GenBank/DDBJ whole genome shotgun (WGS) entry which is preliminary data.</text>
</comment>
<dbReference type="EC" id="2.3.1.225" evidence="8"/>
<dbReference type="PANTHER" id="PTHR22883">
    <property type="entry name" value="ZINC FINGER DHHC DOMAIN CONTAINING PROTEIN"/>
    <property type="match status" value="1"/>
</dbReference>
<keyword evidence="7 8" id="KW-0012">Acyltransferase</keyword>
<comment type="domain">
    <text evidence="8">The DHHC domain is required for palmitoyltransferase activity.</text>
</comment>
<reference evidence="11 12" key="1">
    <citation type="submission" date="2024-11" db="EMBL/GenBank/DDBJ databases">
        <title>A near-complete genome assembly of Cinchona calisaya.</title>
        <authorList>
            <person name="Lian D.C."/>
            <person name="Zhao X.W."/>
            <person name="Wei L."/>
        </authorList>
    </citation>
    <scope>NUCLEOTIDE SEQUENCE [LARGE SCALE GENOMIC DNA]</scope>
    <source>
        <tissue evidence="11">Nenye</tissue>
    </source>
</reference>
<name>A0ABD2ZG07_9GENT</name>
<gene>
    <name evidence="11" type="ORF">ACH5RR_019931</name>
</gene>
<dbReference type="InterPro" id="IPR039859">
    <property type="entry name" value="PFA4/ZDH16/20/ERF2-like"/>
</dbReference>
<feature type="region of interest" description="Disordered" evidence="9">
    <location>
        <begin position="461"/>
        <end position="484"/>
    </location>
</feature>
<feature type="compositionally biased region" description="Acidic residues" evidence="9">
    <location>
        <begin position="322"/>
        <end position="335"/>
    </location>
</feature>
<evidence type="ECO:0000313" key="12">
    <source>
        <dbReference type="Proteomes" id="UP001630127"/>
    </source>
</evidence>
<evidence type="ECO:0000256" key="2">
    <source>
        <dbReference type="ARBA" id="ARBA00008574"/>
    </source>
</evidence>
<evidence type="ECO:0000256" key="9">
    <source>
        <dbReference type="SAM" id="MobiDB-lite"/>
    </source>
</evidence>
<feature type="transmembrane region" description="Helical" evidence="8">
    <location>
        <begin position="45"/>
        <end position="67"/>
    </location>
</feature>
<proteinExistence type="inferred from homology"/>
<keyword evidence="6 8" id="KW-0472">Membrane</keyword>
<comment type="similarity">
    <text evidence="2 8">Belongs to the DHHC palmitoyltransferase family.</text>
</comment>
<feature type="transmembrane region" description="Helical" evidence="8">
    <location>
        <begin position="12"/>
        <end position="39"/>
    </location>
</feature>
<evidence type="ECO:0000256" key="6">
    <source>
        <dbReference type="ARBA" id="ARBA00023136"/>
    </source>
</evidence>
<keyword evidence="5 8" id="KW-1133">Transmembrane helix</keyword>
<comment type="catalytic activity">
    <reaction evidence="8">
        <text>L-cysteinyl-[protein] + hexadecanoyl-CoA = S-hexadecanoyl-L-cysteinyl-[protein] + CoA</text>
        <dbReference type="Rhea" id="RHEA:36683"/>
        <dbReference type="Rhea" id="RHEA-COMP:10131"/>
        <dbReference type="Rhea" id="RHEA-COMP:11032"/>
        <dbReference type="ChEBI" id="CHEBI:29950"/>
        <dbReference type="ChEBI" id="CHEBI:57287"/>
        <dbReference type="ChEBI" id="CHEBI:57379"/>
        <dbReference type="ChEBI" id="CHEBI:74151"/>
        <dbReference type="EC" id="2.3.1.225"/>
    </reaction>
</comment>
<evidence type="ECO:0000256" key="5">
    <source>
        <dbReference type="ARBA" id="ARBA00022989"/>
    </source>
</evidence>
<keyword evidence="3 8" id="KW-0808">Transferase</keyword>
<accession>A0ABD2ZG07</accession>
<feature type="transmembrane region" description="Helical" evidence="8">
    <location>
        <begin position="221"/>
        <end position="248"/>
    </location>
</feature>
<evidence type="ECO:0000256" key="3">
    <source>
        <dbReference type="ARBA" id="ARBA00022679"/>
    </source>
</evidence>
<evidence type="ECO:0000256" key="7">
    <source>
        <dbReference type="ARBA" id="ARBA00023315"/>
    </source>
</evidence>
<evidence type="ECO:0000256" key="1">
    <source>
        <dbReference type="ARBA" id="ARBA00004127"/>
    </source>
</evidence>
<feature type="region of interest" description="Disordered" evidence="9">
    <location>
        <begin position="322"/>
        <end position="363"/>
    </location>
</feature>
<dbReference type="Pfam" id="PF01529">
    <property type="entry name" value="DHHC"/>
    <property type="match status" value="1"/>
</dbReference>
<feature type="domain" description="Palmitoyltransferase DHHC" evidence="10">
    <location>
        <begin position="175"/>
        <end position="309"/>
    </location>
</feature>
<dbReference type="PANTHER" id="PTHR22883:SF306">
    <property type="entry name" value="PROTEIN S-ACYLTRANSFERASE 18"/>
    <property type="match status" value="1"/>
</dbReference>
<dbReference type="GO" id="GO:0019706">
    <property type="term" value="F:protein-cysteine S-palmitoyltransferase activity"/>
    <property type="evidence" value="ECO:0007669"/>
    <property type="project" value="UniProtKB-EC"/>
</dbReference>
<feature type="region of interest" description="Disordered" evidence="9">
    <location>
        <begin position="417"/>
        <end position="436"/>
    </location>
</feature>
<evidence type="ECO:0000259" key="10">
    <source>
        <dbReference type="Pfam" id="PF01529"/>
    </source>
</evidence>
<keyword evidence="12" id="KW-1185">Reference proteome</keyword>
<dbReference type="PROSITE" id="PS50216">
    <property type="entry name" value="DHHC"/>
    <property type="match status" value="1"/>
</dbReference>
<evidence type="ECO:0000256" key="4">
    <source>
        <dbReference type="ARBA" id="ARBA00022692"/>
    </source>
</evidence>
<feature type="transmembrane region" description="Helical" evidence="8">
    <location>
        <begin position="269"/>
        <end position="294"/>
    </location>
</feature>
<protein>
    <recommendedName>
        <fullName evidence="8">S-acyltransferase</fullName>
        <ecNumber evidence="8">2.3.1.225</ecNumber>
    </recommendedName>
    <alternativeName>
        <fullName evidence="8">Palmitoyltransferase</fullName>
    </alternativeName>
</protein>
<sequence length="540" mass="61235">MSMRRHGWQRPLHPLQIVGMSVFSLLVAAFYCFLGLFLGNTSAEITITTVFSFAALFAAFLYIRCTAIDPSDKTRFRFRPRKKKNTFTNKASSITSNLRYIFFMLGQLLGRVFRRMERKILTTCIRRKYLLLDHHHPLSMEPPLHPPLLPFSLLIIKDDDDDSAFVAPHPKELDISFCSLCDFEVQKHSKHCRTCNRCVDGFDHHCRWLNNCVGKKNYTTFILLMIFVLIMLIVEGGTSIAIFIRCFADQKGMDQELKRRHYVQFPRGVVAAISVLLFLMTAYSSAALGQLFFFHVLLIRKGMRTYDYILAMKEENQFMEVESAEDSDFSSDESTESSSPEKPPFISRVACSEGGGSNQNPEKLSIRIDGQAGASTMNRKQQGFHASINPWKLITMSQEKALLAANRAKERLMKPKSMMEHHHDPLKPLPLETKSGPSIKFKTEKNIGSSSMGTMGLTPLISKERIPGSPGKFSSPRRRISCSPTIVPLPASSSMASPNHRHRANFDLQITQVSRELETYISRQVLSSILRQDGHKTSPK</sequence>
<organism evidence="11 12">
    <name type="scientific">Cinchona calisaya</name>
    <dbReference type="NCBI Taxonomy" id="153742"/>
    <lineage>
        <taxon>Eukaryota</taxon>
        <taxon>Viridiplantae</taxon>
        <taxon>Streptophyta</taxon>
        <taxon>Embryophyta</taxon>
        <taxon>Tracheophyta</taxon>
        <taxon>Spermatophyta</taxon>
        <taxon>Magnoliopsida</taxon>
        <taxon>eudicotyledons</taxon>
        <taxon>Gunneridae</taxon>
        <taxon>Pentapetalae</taxon>
        <taxon>asterids</taxon>
        <taxon>lamiids</taxon>
        <taxon>Gentianales</taxon>
        <taxon>Rubiaceae</taxon>
        <taxon>Cinchonoideae</taxon>
        <taxon>Cinchoneae</taxon>
        <taxon>Cinchona</taxon>
    </lineage>
</organism>
<dbReference type="GO" id="GO:0012505">
    <property type="term" value="C:endomembrane system"/>
    <property type="evidence" value="ECO:0007669"/>
    <property type="project" value="UniProtKB-SubCell"/>
</dbReference>
<dbReference type="EMBL" id="JBJUIK010000009">
    <property type="protein sequence ID" value="KAL3517342.1"/>
    <property type="molecule type" value="Genomic_DNA"/>
</dbReference>
<dbReference type="InterPro" id="IPR001594">
    <property type="entry name" value="Palmitoyltrfase_DHHC"/>
</dbReference>
<evidence type="ECO:0000256" key="8">
    <source>
        <dbReference type="RuleBase" id="RU079119"/>
    </source>
</evidence>
<dbReference type="Proteomes" id="UP001630127">
    <property type="component" value="Unassembled WGS sequence"/>
</dbReference>
<feature type="compositionally biased region" description="Basic and acidic residues" evidence="9">
    <location>
        <begin position="417"/>
        <end position="426"/>
    </location>
</feature>
<keyword evidence="4 8" id="KW-0812">Transmembrane</keyword>
<dbReference type="AlphaFoldDB" id="A0ABD2ZG07"/>
<feature type="transmembrane region" description="Helical" evidence="8">
    <location>
        <begin position="87"/>
        <end position="109"/>
    </location>
</feature>
<evidence type="ECO:0000313" key="11">
    <source>
        <dbReference type="EMBL" id="KAL3517342.1"/>
    </source>
</evidence>